<feature type="region of interest" description="Disordered" evidence="1">
    <location>
        <begin position="912"/>
        <end position="1027"/>
    </location>
</feature>
<dbReference type="GO" id="GO:0035035">
    <property type="term" value="F:histone acetyltransferase binding"/>
    <property type="evidence" value="ECO:0007669"/>
    <property type="project" value="TreeGrafter"/>
</dbReference>
<dbReference type="VEuPathDB" id="VectorBase:LLONM1_007862"/>
<dbReference type="AlphaFoldDB" id="A0A7G3AQL5"/>
<dbReference type="PANTHER" id="PTHR22443">
    <property type="entry name" value="NON-SPECIFIC LETHAL 1, ISOFORM M"/>
    <property type="match status" value="1"/>
</dbReference>
<feature type="region of interest" description="Disordered" evidence="1">
    <location>
        <begin position="30"/>
        <end position="66"/>
    </location>
</feature>
<dbReference type="SMART" id="SM01300">
    <property type="entry name" value="PEHE"/>
    <property type="match status" value="1"/>
</dbReference>
<feature type="compositionally biased region" description="Polar residues" evidence="1">
    <location>
        <begin position="31"/>
        <end position="42"/>
    </location>
</feature>
<sequence>MGLRRTAASVVVNVKTSSSDVAAMAPALTEPVTQSKLSSPATAASPHPDIHSSTNSTHVDDQPHNYYSVRPKVSSAKKVELSSSGGGGVTKGSFQLAFVESVGIEASSNGLADSGPVDDSTHMDHTAANERSTEADDTPRAPPAQENVAVNNTEEMCGSTSGGGVAQKVGVKQPPAAAASSSTGAVAAAPKGSDYIKENAEIEQFMGELASSSDIDLFQVFKSLETAAQAGGDGLCDLAPFSIFGDDVMSVEEVTASQLKDSDTQQLRQEIEKRQYQMQRKCDFLLRRLRKLQVRSMGGHVSEEVAGLFEYTNRLLKRKERDSVKTIVNHPGQVIVDVGSTAPATFIPPTGSGVVSQKPQQQQNQENLKPLNQMALRSYLKRIENVALTQNSMAQKRNTTVVMLPGGKGTPAIGSLLPHLEETARAQLEHTSGMLRTELRAVEAAMDSDATATSSGGESADELVNYSNPTQQTLSIAKRASWRWAKDRAAIATRWSWLLAQISDLEYRIRQHNDLQNQIRKSKGAVTFEEPPPQHSVNGYRGVLPGNSKAATVEGSEETSGGGSAPNGAYDQQSSSSSRTRPFQRSGFKKRKLLQTANLHTISKKAARSSTVKCGCQWPVHPCALCTGRQDPTAPRDLPDMMPVSERVALLDPCYHSVLSFPEDVSQNIHFESVLRIPEWQVKVVRCTTKAPLKSMTTTPKGSLMREDRVKPKHRLYDESNRKLGRKFPQGLVTNRIKKAKARRALQGKYTQLLKHHKNRKVAGMKPSSTSGSDSAGLQHDIENGLPRSKNASPTLNSSSYKHERSGYSDLRRNRNSYDIDNIVIPYSVAAATRVEILPYKEIPTPKWKVVSDKDFVTEIESESSQVVDAQVENEEALGETIATIHERSLLDERKKFSTFLKFPYSTRSRANRRIDSRAESSGANTPDPTSPSVAVDQESIPSPACPSTPLTPLEHVEGTTDTNSTPTVPIPNPLSSSTLIRSERRRTTSLKVLGRDRESLSAGGGGGGSGSMEGRRSNSPDLKETIPPYESLVFPLPDDVFEAMLRAMPTEHLVKECVGAKRLACKPPTSHTAAAATAQLLNNESESNTMDNMIDIDSDAETDSVISATAEEDPNDPEWFEAH</sequence>
<dbReference type="EMBL" id="GITU01005040">
    <property type="protein sequence ID" value="MBC1173743.1"/>
    <property type="molecule type" value="Transcribed_RNA"/>
</dbReference>
<proteinExistence type="predicted"/>
<name>A0A7G3AQL5_LUTLO</name>
<feature type="compositionally biased region" description="Acidic residues" evidence="1">
    <location>
        <begin position="1111"/>
        <end position="1124"/>
    </location>
</feature>
<evidence type="ECO:0000256" key="1">
    <source>
        <dbReference type="SAM" id="MobiDB-lite"/>
    </source>
</evidence>
<feature type="domain" description="PEHE" evidence="2">
    <location>
        <begin position="843"/>
        <end position="993"/>
    </location>
</feature>
<feature type="region of interest" description="Disordered" evidence="1">
    <location>
        <begin position="107"/>
        <end position="168"/>
    </location>
</feature>
<feature type="compositionally biased region" description="Basic and acidic residues" evidence="1">
    <location>
        <begin position="1014"/>
        <end position="1025"/>
    </location>
</feature>
<feature type="compositionally biased region" description="Low complexity" evidence="1">
    <location>
        <begin position="446"/>
        <end position="455"/>
    </location>
</feature>
<reference evidence="3" key="1">
    <citation type="journal article" date="2020" name="BMC">
        <title>Leishmania infection induces a limited differential gene expression in the sand fly midgut.</title>
        <authorList>
            <person name="Coutinho-Abreu I.V."/>
            <person name="Serafim T.D."/>
            <person name="Meneses C."/>
            <person name="Kamhawi S."/>
            <person name="Oliveira F."/>
            <person name="Valenzuela J.G."/>
        </authorList>
    </citation>
    <scope>NUCLEOTIDE SEQUENCE</scope>
    <source>
        <strain evidence="3">Jacobina</strain>
        <tissue evidence="3">Midgut</tissue>
    </source>
</reference>
<feature type="compositionally biased region" description="Polar residues" evidence="1">
    <location>
        <begin position="790"/>
        <end position="800"/>
    </location>
</feature>
<feature type="region of interest" description="Disordered" evidence="1">
    <location>
        <begin position="749"/>
        <end position="809"/>
    </location>
</feature>
<accession>A0A7G3AQL5</accession>
<feature type="compositionally biased region" description="Polar residues" evidence="1">
    <location>
        <begin position="920"/>
        <end position="933"/>
    </location>
</feature>
<dbReference type="InterPro" id="IPR026180">
    <property type="entry name" value="NSL1"/>
</dbReference>
<protein>
    <submittedName>
        <fullName evidence="3">Putative kat8 regulatory nsl complex subunit 1</fullName>
    </submittedName>
</protein>
<feature type="compositionally biased region" description="Polar residues" evidence="1">
    <location>
        <begin position="570"/>
        <end position="583"/>
    </location>
</feature>
<dbReference type="GO" id="GO:0044545">
    <property type="term" value="C:NSL complex"/>
    <property type="evidence" value="ECO:0007669"/>
    <property type="project" value="TreeGrafter"/>
</dbReference>
<evidence type="ECO:0000259" key="2">
    <source>
        <dbReference type="SMART" id="SM01300"/>
    </source>
</evidence>
<feature type="region of interest" description="Disordered" evidence="1">
    <location>
        <begin position="1098"/>
        <end position="1124"/>
    </location>
</feature>
<feature type="compositionally biased region" description="Polar residues" evidence="1">
    <location>
        <begin position="767"/>
        <end position="776"/>
    </location>
</feature>
<dbReference type="InterPro" id="IPR029332">
    <property type="entry name" value="PEHE_dom"/>
</dbReference>
<feature type="compositionally biased region" description="Gly residues" evidence="1">
    <location>
        <begin position="1003"/>
        <end position="1012"/>
    </location>
</feature>
<feature type="compositionally biased region" description="Polar residues" evidence="1">
    <location>
        <begin position="960"/>
        <end position="981"/>
    </location>
</feature>
<feature type="compositionally biased region" description="Basic residues" evidence="1">
    <location>
        <begin position="754"/>
        <end position="763"/>
    </location>
</feature>
<feature type="region of interest" description="Disordered" evidence="1">
    <location>
        <begin position="446"/>
        <end position="466"/>
    </location>
</feature>
<dbReference type="PANTHER" id="PTHR22443:SF18">
    <property type="entry name" value="NON-SPECIFIC LETHAL 1, ISOFORM M"/>
    <property type="match status" value="1"/>
</dbReference>
<organism evidence="3">
    <name type="scientific">Lutzomyia longipalpis</name>
    <name type="common">Sand fly</name>
    <dbReference type="NCBI Taxonomy" id="7200"/>
    <lineage>
        <taxon>Eukaryota</taxon>
        <taxon>Metazoa</taxon>
        <taxon>Ecdysozoa</taxon>
        <taxon>Arthropoda</taxon>
        <taxon>Hexapoda</taxon>
        <taxon>Insecta</taxon>
        <taxon>Pterygota</taxon>
        <taxon>Neoptera</taxon>
        <taxon>Endopterygota</taxon>
        <taxon>Diptera</taxon>
        <taxon>Nematocera</taxon>
        <taxon>Psychodoidea</taxon>
        <taxon>Psychodidae</taxon>
        <taxon>Lutzomyia</taxon>
        <taxon>Lutzomyia</taxon>
    </lineage>
</organism>
<feature type="region of interest" description="Disordered" evidence="1">
    <location>
        <begin position="525"/>
        <end position="587"/>
    </location>
</feature>
<evidence type="ECO:0000313" key="3">
    <source>
        <dbReference type="EMBL" id="MBC1173743.1"/>
    </source>
</evidence>
<feature type="compositionally biased region" description="Basic and acidic residues" evidence="1">
    <location>
        <begin position="119"/>
        <end position="139"/>
    </location>
</feature>